<evidence type="ECO:0000313" key="1">
    <source>
        <dbReference type="EMBL" id="MEO1772509.1"/>
    </source>
</evidence>
<organism evidence="1 2">
    <name type="scientific">Candidatus Enterococcus ferrettii</name>
    <dbReference type="NCBI Taxonomy" id="2815324"/>
    <lineage>
        <taxon>Bacteria</taxon>
        <taxon>Bacillati</taxon>
        <taxon>Bacillota</taxon>
        <taxon>Bacilli</taxon>
        <taxon>Lactobacillales</taxon>
        <taxon>Enterococcaceae</taxon>
        <taxon>Enterococcus</taxon>
    </lineage>
</organism>
<sequence length="214" mass="25169">MIGKIISMNGRYLEIELEEAFNQEYLKLLANGDDNFVKVIELDNRGISPQQNALSHALISDVAKWQGEEPYWSKQDLKHEYFKKNGGIWFEHSKATKSEAKEWISFLIDFVLKWSVPIPKIYRYLLQETAWFYHCLKYRKCCICLDQADVAHVDVVGMGRNRKKIDHSDFRFMALCRCHHSEEHTIGTDEFLNKYHITPLKLNTEDRKKLRIGG</sequence>
<evidence type="ECO:0000313" key="2">
    <source>
        <dbReference type="Proteomes" id="UP000664357"/>
    </source>
</evidence>
<dbReference type="RefSeq" id="WP_207702700.1">
    <property type="nucleotide sequence ID" value="NZ_JAFREL020000004.1"/>
</dbReference>
<proteinExistence type="predicted"/>
<evidence type="ECO:0008006" key="3">
    <source>
        <dbReference type="Google" id="ProtNLM"/>
    </source>
</evidence>
<dbReference type="Pfam" id="PF16784">
    <property type="entry name" value="HNHc_6"/>
    <property type="match status" value="1"/>
</dbReference>
<dbReference type="EMBL" id="JAFREL020000004">
    <property type="protein sequence ID" value="MEO1772509.1"/>
    <property type="molecule type" value="Genomic_DNA"/>
</dbReference>
<keyword evidence="2" id="KW-1185">Reference proteome</keyword>
<dbReference type="Proteomes" id="UP000664357">
    <property type="component" value="Unassembled WGS sequence"/>
</dbReference>
<reference evidence="1 2" key="2">
    <citation type="submission" date="2024-02" db="EMBL/GenBank/DDBJ databases">
        <title>The Genome Sequence of Enterococcus sp. DIV0159.</title>
        <authorList>
            <person name="Earl A."/>
            <person name="Manson A."/>
            <person name="Gilmore M."/>
            <person name="Sanders J."/>
            <person name="Shea T."/>
            <person name="Howe W."/>
            <person name="Livny J."/>
            <person name="Cuomo C."/>
            <person name="Neafsey D."/>
            <person name="Birren B."/>
        </authorList>
    </citation>
    <scope>NUCLEOTIDE SEQUENCE [LARGE SCALE GENOMIC DNA]</scope>
    <source>
        <strain evidence="1 2">665A</strain>
    </source>
</reference>
<protein>
    <recommendedName>
        <fullName evidence="3">Phage protein</fullName>
    </recommendedName>
</protein>
<dbReference type="InterPro" id="IPR041242">
    <property type="entry name" value="HNHc_6"/>
</dbReference>
<name>A0ABV0EY18_9ENTE</name>
<gene>
    <name evidence="1" type="ORF">JZO67_004491</name>
</gene>
<reference evidence="1 2" key="1">
    <citation type="submission" date="2021-03" db="EMBL/GenBank/DDBJ databases">
        <authorList>
            <person name="Gilmore M.S."/>
            <person name="Schwartzman J."/>
            <person name="Van Tyne D."/>
            <person name="Martin M."/>
            <person name="Earl A.M."/>
            <person name="Manson A.L."/>
            <person name="Straub T."/>
            <person name="Salamzade R."/>
            <person name="Saavedra J."/>
            <person name="Lebreton F."/>
            <person name="Prichula J."/>
            <person name="Schaufler K."/>
            <person name="Gaca A."/>
            <person name="Sgardioli B."/>
            <person name="Wagenaar J."/>
            <person name="Strong T."/>
        </authorList>
    </citation>
    <scope>NUCLEOTIDE SEQUENCE [LARGE SCALE GENOMIC DNA]</scope>
    <source>
        <strain evidence="1 2">665A</strain>
    </source>
</reference>
<accession>A0ABV0EY18</accession>
<comment type="caution">
    <text evidence="1">The sequence shown here is derived from an EMBL/GenBank/DDBJ whole genome shotgun (WGS) entry which is preliminary data.</text>
</comment>